<dbReference type="AlphaFoldDB" id="A0A832HZR5"/>
<feature type="signal peptide" evidence="1">
    <location>
        <begin position="1"/>
        <end position="33"/>
    </location>
</feature>
<protein>
    <recommendedName>
        <fullName evidence="3">Bacterial surface antigen (D15) domain-containing protein</fullName>
    </recommendedName>
</protein>
<proteinExistence type="predicted"/>
<gene>
    <name evidence="2" type="ORF">ENR23_00935</name>
</gene>
<evidence type="ECO:0000256" key="1">
    <source>
        <dbReference type="SAM" id="SignalP"/>
    </source>
</evidence>
<dbReference type="SUPFAM" id="SSF82171">
    <property type="entry name" value="DPP6 N-terminal domain-like"/>
    <property type="match status" value="1"/>
</dbReference>
<dbReference type="PROSITE" id="PS51257">
    <property type="entry name" value="PROKAR_LIPOPROTEIN"/>
    <property type="match status" value="1"/>
</dbReference>
<feature type="chain" id="PRO_5033066671" description="Bacterial surface antigen (D15) domain-containing protein" evidence="1">
    <location>
        <begin position="34"/>
        <end position="998"/>
    </location>
</feature>
<keyword evidence="1" id="KW-0732">Signal</keyword>
<reference evidence="2" key="1">
    <citation type="journal article" date="2020" name="mSystems">
        <title>Genome- and Community-Level Interaction Insights into Carbon Utilization and Element Cycling Functions of Hydrothermarchaeota in Hydrothermal Sediment.</title>
        <authorList>
            <person name="Zhou Z."/>
            <person name="Liu Y."/>
            <person name="Xu W."/>
            <person name="Pan J."/>
            <person name="Luo Z.H."/>
            <person name="Li M."/>
        </authorList>
    </citation>
    <scope>NUCLEOTIDE SEQUENCE [LARGE SCALE GENOMIC DNA]</scope>
    <source>
        <strain evidence="2">SpSt-381</strain>
    </source>
</reference>
<evidence type="ECO:0008006" key="3">
    <source>
        <dbReference type="Google" id="ProtNLM"/>
    </source>
</evidence>
<dbReference type="EMBL" id="DSQF01000002">
    <property type="protein sequence ID" value="HGZ41986.1"/>
    <property type="molecule type" value="Genomic_DNA"/>
</dbReference>
<name>A0A832HZR5_UNCEI</name>
<sequence>MIHPPRSNRAPRAARAAAAAAVALLACAAPARAQLEFIETDQMRLVYHAPTQGFLAPYVARCFERSMRFYRGRFAWTPSEPVTVTLADVADYGNAAVWVTPRNSMLVHLAPTNFVYETGPSNERINFTMNHEVAHVLTLDQAAGTDRLFRALFLGKVREIPEHPESMLYAWLTVPRRASTRWYREGMAVFFETWMAGGLGRAQGPWDEMVFRAMVRDSAPFWDPLGLESEGVKTDFQAGVNSYLYGTRFLSYMVWRDGPDKLLRWLDRGPGSRAYFASQFAAVYGRSLDDAWRAWIAWERDFQRANLDTLARWPETPTRDLSPRALGSVSRAFVDTASRSIIAAVYSPGSLAHLAALPLDGGAPRPLAEVKGAALYFVSSVAFDPEGRRVFFTTDNDEWRDLRVLELATGRTRLLQRDVRIGDLAFDRSDRSLWGVRHFNGMSTVVRIPEPWTDWRRVVSFPYGRDLYDLDISPDGSLIAASVAEISGRQTLRVFRREGLLAGDTTSRTLHDFGVSIPQTFVFTPDGRRLVGSSYYTGVSNLWRYDLDAGTMDIVSNTTTGLFRPLPLGGDSLVAFRYTGRGFVPVALEARPLSDVAGITFLGAQLVARYPELAGWKVPPPSAIDLDSLVVRRGTYRPLASVRPATLYPIVQAYKDRASFGVRLDASDPMARHAMDLAVTWTPDDGLPDDQRWHLSAGWTHGPWDARLRWNPASFYDLVGPTKSSRKGVNAGLGWGRELLRDRPRTLELGARLDGWTGLERLPDYQNVETSPGFDKLLAGFADLRYRNLRSSIGAIDTEKGVAWALETGVNGVRFVRRDDAAWRGFAWTAGTFEAGTPLPVRNASLWLRSAAGWSPGDPDEPFANFFFGGFGNNVLDHQDPKRYRRYESFPGTELNAVGGTNFGRALLDLNLPPLRFSRLGRMTLFASWARLSVFGGGLVTNVDRPAHRRELGTAGAQADLRVQVLLGQPLTLSGGYARAFERGERFTDEWMVSLKIL</sequence>
<dbReference type="InterPro" id="IPR015943">
    <property type="entry name" value="WD40/YVTN_repeat-like_dom_sf"/>
</dbReference>
<organism evidence="2">
    <name type="scientific">Eiseniibacteriota bacterium</name>
    <dbReference type="NCBI Taxonomy" id="2212470"/>
    <lineage>
        <taxon>Bacteria</taxon>
        <taxon>Candidatus Eiseniibacteriota</taxon>
    </lineage>
</organism>
<evidence type="ECO:0000313" key="2">
    <source>
        <dbReference type="EMBL" id="HGZ41986.1"/>
    </source>
</evidence>
<comment type="caution">
    <text evidence="2">The sequence shown here is derived from an EMBL/GenBank/DDBJ whole genome shotgun (WGS) entry which is preliminary data.</text>
</comment>
<dbReference type="Gene3D" id="2.130.10.10">
    <property type="entry name" value="YVTN repeat-like/Quinoprotein amine dehydrogenase"/>
    <property type="match status" value="1"/>
</dbReference>
<accession>A0A832HZR5</accession>